<proteinExistence type="predicted"/>
<gene>
    <name evidence="2" type="ORF">CEXT_683041</name>
</gene>
<organism evidence="2 3">
    <name type="scientific">Caerostris extrusa</name>
    <name type="common">Bark spider</name>
    <name type="synonym">Caerostris bankana</name>
    <dbReference type="NCBI Taxonomy" id="172846"/>
    <lineage>
        <taxon>Eukaryota</taxon>
        <taxon>Metazoa</taxon>
        <taxon>Ecdysozoa</taxon>
        <taxon>Arthropoda</taxon>
        <taxon>Chelicerata</taxon>
        <taxon>Arachnida</taxon>
        <taxon>Araneae</taxon>
        <taxon>Araneomorphae</taxon>
        <taxon>Entelegynae</taxon>
        <taxon>Araneoidea</taxon>
        <taxon>Araneidae</taxon>
        <taxon>Caerostris</taxon>
    </lineage>
</organism>
<evidence type="ECO:0000313" key="3">
    <source>
        <dbReference type="Proteomes" id="UP001054945"/>
    </source>
</evidence>
<dbReference type="AlphaFoldDB" id="A0AAV4V9L1"/>
<reference evidence="2 3" key="1">
    <citation type="submission" date="2021-06" db="EMBL/GenBank/DDBJ databases">
        <title>Caerostris extrusa draft genome.</title>
        <authorList>
            <person name="Kono N."/>
            <person name="Arakawa K."/>
        </authorList>
    </citation>
    <scope>NUCLEOTIDE SEQUENCE [LARGE SCALE GENOMIC DNA]</scope>
</reference>
<comment type="caution">
    <text evidence="2">The sequence shown here is derived from an EMBL/GenBank/DDBJ whole genome shotgun (WGS) entry which is preliminary data.</text>
</comment>
<dbReference type="EMBL" id="BPLR01014109">
    <property type="protein sequence ID" value="GIY66334.1"/>
    <property type="molecule type" value="Genomic_DNA"/>
</dbReference>
<accession>A0AAV4V9L1</accession>
<sequence length="96" mass="11258">MINENKYNYKRARLDHKKSENDKVILQMVSTESCENLQTFVFVTIHSSRGIYYRDSDSSIAEHGRHPHINSLRFELPLSSRENTKSDTSHGHMHRV</sequence>
<evidence type="ECO:0000313" key="2">
    <source>
        <dbReference type="EMBL" id="GIY66334.1"/>
    </source>
</evidence>
<dbReference type="Proteomes" id="UP001054945">
    <property type="component" value="Unassembled WGS sequence"/>
</dbReference>
<protein>
    <submittedName>
        <fullName evidence="2">Uncharacterized protein</fullName>
    </submittedName>
</protein>
<evidence type="ECO:0000256" key="1">
    <source>
        <dbReference type="SAM" id="MobiDB-lite"/>
    </source>
</evidence>
<name>A0AAV4V9L1_CAEEX</name>
<feature type="region of interest" description="Disordered" evidence="1">
    <location>
        <begin position="72"/>
        <end position="96"/>
    </location>
</feature>
<keyword evidence="3" id="KW-1185">Reference proteome</keyword>